<dbReference type="Gene3D" id="3.40.50.300">
    <property type="entry name" value="P-loop containing nucleotide triphosphate hydrolases"/>
    <property type="match status" value="2"/>
</dbReference>
<feature type="domain" description="ABC transporter" evidence="9">
    <location>
        <begin position="262"/>
        <end position="505"/>
    </location>
</feature>
<dbReference type="AlphaFoldDB" id="A0A4Q7M8J4"/>
<dbReference type="InterPro" id="IPR027417">
    <property type="entry name" value="P-loop_NTPase"/>
</dbReference>
<dbReference type="OrthoDB" id="39350at2"/>
<feature type="domain" description="ABC transporter" evidence="9">
    <location>
        <begin position="8"/>
        <end position="243"/>
    </location>
</feature>
<dbReference type="PANTHER" id="PTHR43790:SF9">
    <property type="entry name" value="GALACTOFURANOSE TRANSPORTER ATP-BINDING PROTEIN YTFR"/>
    <property type="match status" value="1"/>
</dbReference>
<dbReference type="InterPro" id="IPR003593">
    <property type="entry name" value="AAA+_ATPase"/>
</dbReference>
<reference evidence="10 11" key="1">
    <citation type="submission" date="2019-02" db="EMBL/GenBank/DDBJ databases">
        <title>Sequencing the genomes of 1000 actinobacteria strains.</title>
        <authorList>
            <person name="Klenk H.-P."/>
        </authorList>
    </citation>
    <scope>NUCLEOTIDE SEQUENCE [LARGE SCALE GENOMIC DNA]</scope>
    <source>
        <strain evidence="10 11">DSM 16932</strain>
    </source>
</reference>
<dbReference type="FunFam" id="3.40.50.300:FF:000127">
    <property type="entry name" value="Ribose import ATP-binding protein RbsA"/>
    <property type="match status" value="1"/>
</dbReference>
<dbReference type="SMART" id="SM00382">
    <property type="entry name" value="AAA"/>
    <property type="match status" value="2"/>
</dbReference>
<dbReference type="EMBL" id="SGWX01000001">
    <property type="protein sequence ID" value="RZS63028.1"/>
    <property type="molecule type" value="Genomic_DNA"/>
</dbReference>
<sequence length="508" mass="54528">MSEATAVVEMRGITVRFGEVLALDGVDLTLRRGEVHALMGENGAGKSTLIKTLTGVYQPTAGSVAVEGRPVAFSGPGDAQAAGVSTVYQEVNLCENLSVAENVMLGAEARRAGCVDWRTTRRRAADLLARLDVRIDPASSLGAHSLAVQQLVAICRSLVVDPRVLVLDEPTSSLDADEVERLFRVVRRLRDDGVAILFVSHFLEQVYAISDRMTVLRNGRLVGEFRTAELPRRELVRHMIGGSLEVLEQIDQAPRRAVVAGAGARPVLQAVGLGRKGAIQPFDLDVHTGEVVGLAGLLGSGRTELARLLTGADRADSGRLRVDGRAVRFGAPRAALRRKIAYSSEDRKGEGIVGDLTVRENIVLALQADRGWARRLPAPLVDEIVERYITTLAIRPANPDALARNLSGGNQQKVLLARWLATAPRVLVLDEPTRGIDVGAKAEIQRLVADLASQGMAVVFISAELEEVLRLSHRVAVLRDRAKVGELDNTDDVGVDAVVDLIASGEAS</sequence>
<evidence type="ECO:0000256" key="3">
    <source>
        <dbReference type="ARBA" id="ARBA00022475"/>
    </source>
</evidence>
<keyword evidence="4" id="KW-0677">Repeat</keyword>
<keyword evidence="8" id="KW-0472">Membrane</keyword>
<dbReference type="InterPro" id="IPR017871">
    <property type="entry name" value="ABC_transporter-like_CS"/>
</dbReference>
<dbReference type="PROSITE" id="PS50893">
    <property type="entry name" value="ABC_TRANSPORTER_2"/>
    <property type="match status" value="2"/>
</dbReference>
<proteinExistence type="predicted"/>
<keyword evidence="7" id="KW-1278">Translocase</keyword>
<gene>
    <name evidence="10" type="ORF">EV386_3386</name>
</gene>
<evidence type="ECO:0000313" key="11">
    <source>
        <dbReference type="Proteomes" id="UP000293852"/>
    </source>
</evidence>
<dbReference type="InterPro" id="IPR003439">
    <property type="entry name" value="ABC_transporter-like_ATP-bd"/>
</dbReference>
<dbReference type="GO" id="GO:0016887">
    <property type="term" value="F:ATP hydrolysis activity"/>
    <property type="evidence" value="ECO:0007669"/>
    <property type="project" value="InterPro"/>
</dbReference>
<dbReference type="RefSeq" id="WP_130416447.1">
    <property type="nucleotide sequence ID" value="NZ_SGWX01000001.1"/>
</dbReference>
<dbReference type="GO" id="GO:0005886">
    <property type="term" value="C:plasma membrane"/>
    <property type="evidence" value="ECO:0007669"/>
    <property type="project" value="UniProtKB-SubCell"/>
</dbReference>
<dbReference type="Proteomes" id="UP000293852">
    <property type="component" value="Unassembled WGS sequence"/>
</dbReference>
<dbReference type="PANTHER" id="PTHR43790">
    <property type="entry name" value="CARBOHYDRATE TRANSPORT ATP-BINDING PROTEIN MG119-RELATED"/>
    <property type="match status" value="1"/>
</dbReference>
<organism evidence="10 11">
    <name type="scientific">Xylanimonas ulmi</name>
    <dbReference type="NCBI Taxonomy" id="228973"/>
    <lineage>
        <taxon>Bacteria</taxon>
        <taxon>Bacillati</taxon>
        <taxon>Actinomycetota</taxon>
        <taxon>Actinomycetes</taxon>
        <taxon>Micrococcales</taxon>
        <taxon>Promicromonosporaceae</taxon>
        <taxon>Xylanimonas</taxon>
    </lineage>
</organism>
<dbReference type="SUPFAM" id="SSF52540">
    <property type="entry name" value="P-loop containing nucleoside triphosphate hydrolases"/>
    <property type="match status" value="2"/>
</dbReference>
<dbReference type="PROSITE" id="PS00211">
    <property type="entry name" value="ABC_TRANSPORTER_1"/>
    <property type="match status" value="1"/>
</dbReference>
<keyword evidence="11" id="KW-1185">Reference proteome</keyword>
<dbReference type="GO" id="GO:0005524">
    <property type="term" value="F:ATP binding"/>
    <property type="evidence" value="ECO:0007669"/>
    <property type="project" value="UniProtKB-KW"/>
</dbReference>
<evidence type="ECO:0000256" key="1">
    <source>
        <dbReference type="ARBA" id="ARBA00004202"/>
    </source>
</evidence>
<keyword evidence="6 10" id="KW-0067">ATP-binding</keyword>
<evidence type="ECO:0000256" key="8">
    <source>
        <dbReference type="ARBA" id="ARBA00023136"/>
    </source>
</evidence>
<protein>
    <submittedName>
        <fullName evidence="10">Monosaccharide ABC transporter ATP-binding protein (CUT2 family)</fullName>
    </submittedName>
</protein>
<keyword evidence="3" id="KW-1003">Cell membrane</keyword>
<evidence type="ECO:0000256" key="5">
    <source>
        <dbReference type="ARBA" id="ARBA00022741"/>
    </source>
</evidence>
<dbReference type="InterPro" id="IPR050107">
    <property type="entry name" value="ABC_carbohydrate_import_ATPase"/>
</dbReference>
<keyword evidence="2" id="KW-0813">Transport</keyword>
<dbReference type="CDD" id="cd03215">
    <property type="entry name" value="ABC_Carb_Monos_II"/>
    <property type="match status" value="1"/>
</dbReference>
<dbReference type="CDD" id="cd03216">
    <property type="entry name" value="ABC_Carb_Monos_I"/>
    <property type="match status" value="1"/>
</dbReference>
<dbReference type="Pfam" id="PF00005">
    <property type="entry name" value="ABC_tran"/>
    <property type="match status" value="2"/>
</dbReference>
<evidence type="ECO:0000259" key="9">
    <source>
        <dbReference type="PROSITE" id="PS50893"/>
    </source>
</evidence>
<name>A0A4Q7M8J4_9MICO</name>
<comment type="subcellular location">
    <subcellularLocation>
        <location evidence="1">Cell membrane</location>
        <topology evidence="1">Peripheral membrane protein</topology>
    </subcellularLocation>
</comment>
<accession>A0A4Q7M8J4</accession>
<comment type="caution">
    <text evidence="10">The sequence shown here is derived from an EMBL/GenBank/DDBJ whole genome shotgun (WGS) entry which is preliminary data.</text>
</comment>
<evidence type="ECO:0000256" key="6">
    <source>
        <dbReference type="ARBA" id="ARBA00022840"/>
    </source>
</evidence>
<evidence type="ECO:0000256" key="2">
    <source>
        <dbReference type="ARBA" id="ARBA00022448"/>
    </source>
</evidence>
<evidence type="ECO:0000256" key="7">
    <source>
        <dbReference type="ARBA" id="ARBA00022967"/>
    </source>
</evidence>
<evidence type="ECO:0000256" key="4">
    <source>
        <dbReference type="ARBA" id="ARBA00022737"/>
    </source>
</evidence>
<evidence type="ECO:0000313" key="10">
    <source>
        <dbReference type="EMBL" id="RZS63028.1"/>
    </source>
</evidence>
<keyword evidence="5" id="KW-0547">Nucleotide-binding</keyword>